<evidence type="ECO:0000313" key="12">
    <source>
        <dbReference type="Proteomes" id="UP000298327"/>
    </source>
</evidence>
<keyword evidence="6" id="KW-0119">Carbohydrate metabolism</keyword>
<dbReference type="PANTHER" id="PTHR39730">
    <property type="entry name" value="ENDOGLUCANASE 1"/>
    <property type="match status" value="1"/>
</dbReference>
<evidence type="ECO:0000256" key="2">
    <source>
        <dbReference type="ARBA" id="ARBA00007793"/>
    </source>
</evidence>
<keyword evidence="12" id="KW-1185">Reference proteome</keyword>
<proteinExistence type="inferred from homology"/>
<comment type="catalytic activity">
    <reaction evidence="1">
        <text>Endohydrolysis of (1-&gt;4)-beta-D-glucosidic linkages in cellulose, lichenin and cereal beta-D-glucans.</text>
        <dbReference type="EC" id="3.2.1.4"/>
    </reaction>
</comment>
<organism evidence="11 12">
    <name type="scientific">Dentipellis fragilis</name>
    <dbReference type="NCBI Taxonomy" id="205917"/>
    <lineage>
        <taxon>Eukaryota</taxon>
        <taxon>Fungi</taxon>
        <taxon>Dikarya</taxon>
        <taxon>Basidiomycota</taxon>
        <taxon>Agaricomycotina</taxon>
        <taxon>Agaricomycetes</taxon>
        <taxon>Russulales</taxon>
        <taxon>Hericiaceae</taxon>
        <taxon>Dentipellis</taxon>
    </lineage>
</organism>
<keyword evidence="9" id="KW-0732">Signal</keyword>
<keyword evidence="4" id="KW-0378">Hydrolase</keyword>
<keyword evidence="8" id="KW-0624">Polysaccharide degradation</keyword>
<accession>A0A4Y9ZB84</accession>
<dbReference type="GO" id="GO:0030245">
    <property type="term" value="P:cellulose catabolic process"/>
    <property type="evidence" value="ECO:0007669"/>
    <property type="project" value="UniProtKB-KW"/>
</dbReference>
<dbReference type="OrthoDB" id="10035502at2759"/>
<dbReference type="EC" id="3.2.1.4" evidence="3"/>
<reference evidence="11 12" key="1">
    <citation type="submission" date="2019-02" db="EMBL/GenBank/DDBJ databases">
        <title>Genome sequencing of the rare red list fungi Dentipellis fragilis.</title>
        <authorList>
            <person name="Buettner E."/>
            <person name="Kellner H."/>
        </authorList>
    </citation>
    <scope>NUCLEOTIDE SEQUENCE [LARGE SCALE GENOMIC DNA]</scope>
    <source>
        <strain evidence="11 12">DSM 105465</strain>
    </source>
</reference>
<evidence type="ECO:0000259" key="10">
    <source>
        <dbReference type="Pfam" id="PF02015"/>
    </source>
</evidence>
<dbReference type="AlphaFoldDB" id="A0A4Y9ZB84"/>
<dbReference type="Gene3D" id="2.40.40.10">
    <property type="entry name" value="RlpA-like domain"/>
    <property type="match status" value="1"/>
</dbReference>
<evidence type="ECO:0000256" key="5">
    <source>
        <dbReference type="ARBA" id="ARBA00023001"/>
    </source>
</evidence>
<keyword evidence="7" id="KW-0326">Glycosidase</keyword>
<protein>
    <recommendedName>
        <fullName evidence="3">cellulase</fullName>
        <ecNumber evidence="3">3.2.1.4</ecNumber>
    </recommendedName>
</protein>
<dbReference type="Pfam" id="PF02015">
    <property type="entry name" value="Glyco_hydro_45"/>
    <property type="match status" value="1"/>
</dbReference>
<dbReference type="SUPFAM" id="SSF50685">
    <property type="entry name" value="Barwin-like endoglucanases"/>
    <property type="match status" value="1"/>
</dbReference>
<feature type="signal peptide" evidence="9">
    <location>
        <begin position="1"/>
        <end position="27"/>
    </location>
</feature>
<dbReference type="InterPro" id="IPR036908">
    <property type="entry name" value="RlpA-like_sf"/>
</dbReference>
<dbReference type="EMBL" id="SEOQ01000026">
    <property type="protein sequence ID" value="TFY72065.1"/>
    <property type="molecule type" value="Genomic_DNA"/>
</dbReference>
<evidence type="ECO:0000256" key="6">
    <source>
        <dbReference type="ARBA" id="ARBA00023277"/>
    </source>
</evidence>
<dbReference type="GO" id="GO:0008810">
    <property type="term" value="F:cellulase activity"/>
    <property type="evidence" value="ECO:0007669"/>
    <property type="project" value="UniProtKB-EC"/>
</dbReference>
<comment type="similarity">
    <text evidence="2">Belongs to the glycosyl hydrolase 45 (cellulase K) family.</text>
</comment>
<evidence type="ECO:0000256" key="7">
    <source>
        <dbReference type="ARBA" id="ARBA00023295"/>
    </source>
</evidence>
<dbReference type="InterPro" id="IPR052288">
    <property type="entry name" value="GH45_Enzymes"/>
</dbReference>
<feature type="chain" id="PRO_5021249613" description="cellulase" evidence="9">
    <location>
        <begin position="28"/>
        <end position="255"/>
    </location>
</feature>
<evidence type="ECO:0000256" key="1">
    <source>
        <dbReference type="ARBA" id="ARBA00000966"/>
    </source>
</evidence>
<sequence length="255" mass="26311">MSPTSSKMVSLRVTLAATLGSLSVALAQTTGTTTTTWDCCEPACGYTSNLSPGTSPVVDVEFRNIDFRPYSGATGPVKSCSQSNGAASAGATNACFANGATNLAFSCSTYQPIIVSDTLSYGFAGHGNTATDSCCKCYQFTWTSGAGAGKSMIVQAINAGGITDTDFDIYTPGGGVGDYNACTAQYGAPQQGWGRQYGGVSSDAECSELPSNLQAGCHWRWQWAGGDVNEWGITYTQVNCPSQLTSISGCTPASI</sequence>
<evidence type="ECO:0000256" key="4">
    <source>
        <dbReference type="ARBA" id="ARBA00022801"/>
    </source>
</evidence>
<dbReference type="PANTHER" id="PTHR39730:SF1">
    <property type="entry name" value="ENDOGLUCANASE 1"/>
    <property type="match status" value="1"/>
</dbReference>
<keyword evidence="5" id="KW-0136">Cellulose degradation</keyword>
<evidence type="ECO:0000256" key="9">
    <source>
        <dbReference type="SAM" id="SignalP"/>
    </source>
</evidence>
<feature type="domain" description="Glycosyl hydrolases family 45 active site" evidence="10">
    <location>
        <begin position="31"/>
        <end position="250"/>
    </location>
</feature>
<dbReference type="STRING" id="205917.A0A4Y9ZB84"/>
<comment type="caution">
    <text evidence="11">The sequence shown here is derived from an EMBL/GenBank/DDBJ whole genome shotgun (WGS) entry which is preliminary data.</text>
</comment>
<dbReference type="Proteomes" id="UP000298327">
    <property type="component" value="Unassembled WGS sequence"/>
</dbReference>
<gene>
    <name evidence="11" type="ORF">EVG20_g943</name>
</gene>
<evidence type="ECO:0000256" key="3">
    <source>
        <dbReference type="ARBA" id="ARBA00012601"/>
    </source>
</evidence>
<dbReference type="InterPro" id="IPR000334">
    <property type="entry name" value="Glyco_hydro_45"/>
</dbReference>
<evidence type="ECO:0000313" key="11">
    <source>
        <dbReference type="EMBL" id="TFY72065.1"/>
    </source>
</evidence>
<evidence type="ECO:0000256" key="8">
    <source>
        <dbReference type="ARBA" id="ARBA00023326"/>
    </source>
</evidence>
<name>A0A4Y9ZB84_9AGAM</name>